<dbReference type="PANTHER" id="PTHR45747:SF4">
    <property type="entry name" value="HISTONE-LYSINE N-METHYLTRANSFERASE E(Z)"/>
    <property type="match status" value="1"/>
</dbReference>
<dbReference type="InterPro" id="IPR001005">
    <property type="entry name" value="SANT/Myb"/>
</dbReference>
<accession>A0A1J1I9Z4</accession>
<keyword evidence="6" id="KW-0949">S-adenosyl-L-methionine</keyword>
<keyword evidence="4" id="KW-0489">Methyltransferase</keyword>
<evidence type="ECO:0000256" key="3">
    <source>
        <dbReference type="ARBA" id="ARBA00022491"/>
    </source>
</evidence>
<dbReference type="Pfam" id="PF18118">
    <property type="entry name" value="PRC2_HTH_1"/>
    <property type="match status" value="1"/>
</dbReference>
<evidence type="ECO:0000256" key="2">
    <source>
        <dbReference type="ARBA" id="ARBA00012186"/>
    </source>
</evidence>
<comment type="catalytic activity">
    <reaction evidence="10">
        <text>L-lysyl(27)-[histone H3] + 3 S-adenosyl-L-methionine = N(6),N(6),N(6)-trimethyl-L-lysyl(27)-[histone H3] + 3 S-adenosyl-L-homocysteine + 3 H(+)</text>
        <dbReference type="Rhea" id="RHEA:60292"/>
        <dbReference type="Rhea" id="RHEA-COMP:15535"/>
        <dbReference type="Rhea" id="RHEA-COMP:15548"/>
        <dbReference type="ChEBI" id="CHEBI:15378"/>
        <dbReference type="ChEBI" id="CHEBI:29969"/>
        <dbReference type="ChEBI" id="CHEBI:57856"/>
        <dbReference type="ChEBI" id="CHEBI:59789"/>
        <dbReference type="ChEBI" id="CHEBI:61961"/>
        <dbReference type="EC" id="2.1.1.356"/>
    </reaction>
</comment>
<dbReference type="Pfam" id="PF18264">
    <property type="entry name" value="preSET_CXC"/>
    <property type="match status" value="1"/>
</dbReference>
<dbReference type="CDD" id="cd10519">
    <property type="entry name" value="SET_EZH"/>
    <property type="match status" value="1"/>
</dbReference>
<reference evidence="13 14" key="1">
    <citation type="submission" date="2015-04" db="EMBL/GenBank/DDBJ databases">
        <authorList>
            <person name="Syromyatnikov M.Y."/>
            <person name="Popov V.N."/>
        </authorList>
    </citation>
    <scope>NUCLEOTIDE SEQUENCE [LARGE SCALE GENOMIC DNA]</scope>
</reference>
<protein>
    <recommendedName>
        <fullName evidence="2">[histone H3]-lysine(27) N-trimethyltransferase</fullName>
        <ecNumber evidence="2">2.1.1.356</ecNumber>
    </recommendedName>
</protein>
<dbReference type="PROSITE" id="PS50280">
    <property type="entry name" value="SET"/>
    <property type="match status" value="1"/>
</dbReference>
<dbReference type="EMBL" id="CVRI01000045">
    <property type="protein sequence ID" value="CRK97035.1"/>
    <property type="molecule type" value="Genomic_DNA"/>
</dbReference>
<name>A0A1J1I9Z4_9DIPT</name>
<feature type="domain" description="CXC" evidence="12">
    <location>
        <begin position="402"/>
        <end position="503"/>
    </location>
</feature>
<dbReference type="PROSITE" id="PS51633">
    <property type="entry name" value="CXC"/>
    <property type="match status" value="1"/>
</dbReference>
<dbReference type="Pfam" id="PF00856">
    <property type="entry name" value="SET"/>
    <property type="match status" value="1"/>
</dbReference>
<dbReference type="GO" id="GO:0035098">
    <property type="term" value="C:ESC/E(Z) complex"/>
    <property type="evidence" value="ECO:0007669"/>
    <property type="project" value="TreeGrafter"/>
</dbReference>
<dbReference type="InterPro" id="IPR001214">
    <property type="entry name" value="SET_dom"/>
</dbReference>
<dbReference type="InterPro" id="IPR041355">
    <property type="entry name" value="Pre-SET_CXC"/>
</dbReference>
<dbReference type="InterPro" id="IPR045318">
    <property type="entry name" value="EZH1/2-like"/>
</dbReference>
<dbReference type="AlphaFoldDB" id="A0A1J1I9Z4"/>
<evidence type="ECO:0000256" key="5">
    <source>
        <dbReference type="ARBA" id="ARBA00022679"/>
    </source>
</evidence>
<proteinExistence type="predicted"/>
<evidence type="ECO:0000259" key="12">
    <source>
        <dbReference type="PROSITE" id="PS51633"/>
    </source>
</evidence>
<dbReference type="SUPFAM" id="SSF82199">
    <property type="entry name" value="SET domain"/>
    <property type="match status" value="1"/>
</dbReference>
<dbReference type="GO" id="GO:0032259">
    <property type="term" value="P:methylation"/>
    <property type="evidence" value="ECO:0007669"/>
    <property type="project" value="UniProtKB-KW"/>
</dbReference>
<keyword evidence="3" id="KW-0678">Repressor</keyword>
<organism evidence="13 14">
    <name type="scientific">Clunio marinus</name>
    <dbReference type="NCBI Taxonomy" id="568069"/>
    <lineage>
        <taxon>Eukaryota</taxon>
        <taxon>Metazoa</taxon>
        <taxon>Ecdysozoa</taxon>
        <taxon>Arthropoda</taxon>
        <taxon>Hexapoda</taxon>
        <taxon>Insecta</taxon>
        <taxon>Pterygota</taxon>
        <taxon>Neoptera</taxon>
        <taxon>Endopterygota</taxon>
        <taxon>Diptera</taxon>
        <taxon>Nematocera</taxon>
        <taxon>Chironomoidea</taxon>
        <taxon>Chironomidae</taxon>
        <taxon>Clunio</taxon>
    </lineage>
</organism>
<dbReference type="OrthoDB" id="6141102at2759"/>
<keyword evidence="7" id="KW-0805">Transcription regulation</keyword>
<dbReference type="Pfam" id="PF21358">
    <property type="entry name" value="Ezh2_MCSS"/>
    <property type="match status" value="1"/>
</dbReference>
<dbReference type="InterPro" id="IPR048358">
    <property type="entry name" value="EZH1/2_MCSS"/>
</dbReference>
<feature type="domain" description="SET" evidence="11">
    <location>
        <begin position="508"/>
        <end position="623"/>
    </location>
</feature>
<dbReference type="Proteomes" id="UP000183832">
    <property type="component" value="Unassembled WGS sequence"/>
</dbReference>
<evidence type="ECO:0000259" key="11">
    <source>
        <dbReference type="PROSITE" id="PS50280"/>
    </source>
</evidence>
<gene>
    <name evidence="13" type="ORF">CLUMA_CG010299</name>
</gene>
<evidence type="ECO:0000256" key="7">
    <source>
        <dbReference type="ARBA" id="ARBA00023015"/>
    </source>
</evidence>
<keyword evidence="9" id="KW-0539">Nucleus</keyword>
<evidence type="ECO:0000256" key="9">
    <source>
        <dbReference type="ARBA" id="ARBA00023242"/>
    </source>
</evidence>
<dbReference type="FunFam" id="2.170.270.10:FF:000001">
    <property type="entry name" value="Putative histone-lysine N-methyltransferase EZH2"/>
    <property type="match status" value="1"/>
</dbReference>
<dbReference type="SMART" id="SM00317">
    <property type="entry name" value="SET"/>
    <property type="match status" value="1"/>
</dbReference>
<evidence type="ECO:0000256" key="10">
    <source>
        <dbReference type="ARBA" id="ARBA00048568"/>
    </source>
</evidence>
<dbReference type="InterPro" id="IPR046341">
    <property type="entry name" value="SET_dom_sf"/>
</dbReference>
<dbReference type="Gene3D" id="2.170.270.10">
    <property type="entry name" value="SET domain"/>
    <property type="match status" value="1"/>
</dbReference>
<dbReference type="EC" id="2.1.1.356" evidence="2"/>
<keyword evidence="5" id="KW-0808">Transferase</keyword>
<evidence type="ECO:0000256" key="1">
    <source>
        <dbReference type="ARBA" id="ARBA00004123"/>
    </source>
</evidence>
<dbReference type="InterPro" id="IPR026489">
    <property type="entry name" value="CXC_dom"/>
</dbReference>
<evidence type="ECO:0000313" key="14">
    <source>
        <dbReference type="Proteomes" id="UP000183832"/>
    </source>
</evidence>
<dbReference type="SMART" id="SM00717">
    <property type="entry name" value="SANT"/>
    <property type="match status" value="2"/>
</dbReference>
<keyword evidence="8" id="KW-0804">Transcription</keyword>
<evidence type="ECO:0000313" key="13">
    <source>
        <dbReference type="EMBL" id="CRK97035.1"/>
    </source>
</evidence>
<sequence length="630" mass="72386">MKKNTIKVNPAFEKRLREEYNRLKQPDLKEKEIINMVWKNNRTQCLSNANEIAERMSNITCTFIDDLCNPDDDEECSNKAMVTSDKKKEQSAPVYVMTKAVPLPRMSHWSAMQQNFKTEDETFLNNYPNLDEAVLDNDPNFMDELVAKYDGKFHDDSEFELLDDKILVELVKAMIPYQSNNLQENTQNKDSCQMTTIQIKSPSQEIFVAISKIFESGKTADEIREKYIELTKVMEPKLPSSNIDGPDADSLSFEQSVNSYQTLFCRRCFKFDCYTHDLPSDSETNFKKRETQEVEESLKPCSKECYKIFKKTNINNKKNEIEAATSSSFIEPDDVWTGSDQSLFRVLRNSFSNNYCAIARGLQTKTCQQVYQFSLGEPLELVESKLASSQVIEKQKKVETDLWKKHFLKDASEIKWSNYTPCDDVGECGKNCSCFAIGNCCEKYCNCSLKCSNRYPGCSCKGRCNTKLCGCRLALRECDPDVCKCDARQPDNDKLICDNVNIQRGLKKHLLMAISDVVGWGIFLKAGAKANEFISEYCGEIISQEEADRRGAVYDKQNCSYLFNLNNEYSIDATRKGNKIRFANHSERPNCYAKIFRVNGDHRIGIFAKREIQPGEELFLHYSEHFIGHF</sequence>
<keyword evidence="14" id="KW-1185">Reference proteome</keyword>
<dbReference type="STRING" id="568069.A0A1J1I9Z4"/>
<evidence type="ECO:0000256" key="4">
    <source>
        <dbReference type="ARBA" id="ARBA00022603"/>
    </source>
</evidence>
<dbReference type="PANTHER" id="PTHR45747">
    <property type="entry name" value="HISTONE-LYSINE N-METHYLTRANSFERASE E(Z)"/>
    <property type="match status" value="1"/>
</dbReference>
<comment type="subcellular location">
    <subcellularLocation>
        <location evidence="1">Nucleus</location>
    </subcellularLocation>
</comment>
<evidence type="ECO:0000256" key="6">
    <source>
        <dbReference type="ARBA" id="ARBA00022691"/>
    </source>
</evidence>
<dbReference type="GO" id="GO:0140951">
    <property type="term" value="F:histone H3K27 trimethyltransferase activity"/>
    <property type="evidence" value="ECO:0007669"/>
    <property type="project" value="UniProtKB-EC"/>
</dbReference>
<dbReference type="InterPro" id="IPR041343">
    <property type="entry name" value="PRC2_HTH_1"/>
</dbReference>
<evidence type="ECO:0000256" key="8">
    <source>
        <dbReference type="ARBA" id="ARBA00023163"/>
    </source>
</evidence>
<dbReference type="GO" id="GO:0003682">
    <property type="term" value="F:chromatin binding"/>
    <property type="evidence" value="ECO:0007669"/>
    <property type="project" value="TreeGrafter"/>
</dbReference>
<dbReference type="GO" id="GO:0031507">
    <property type="term" value="P:heterochromatin formation"/>
    <property type="evidence" value="ECO:0007669"/>
    <property type="project" value="TreeGrafter"/>
</dbReference>